<name>A0ABW4MCI4_9SPHN</name>
<feature type="chain" id="PRO_5047541515" evidence="1">
    <location>
        <begin position="31"/>
        <end position="233"/>
    </location>
</feature>
<dbReference type="Pfam" id="PF13462">
    <property type="entry name" value="Thioredoxin_4"/>
    <property type="match status" value="1"/>
</dbReference>
<sequence>MASRFTNQVRNALLVLTAATAIGAGAAALAAPAKTNWLLTFSVTPKGSHVIGNPTAPTKLVEYASYTCGHCAHFEIDEVPQVKSQFVANGKVSFEIRNLVRDPMDLTAAMLARCGGKGRFFGNHRHLMATQAQWAQGSKLTKATIDHLEAGKTLQFMLGAYTELGLDTIMAQRGVTATQGKACLSNQAAFNAIIAMTEEATQTLKINSTPTLMVNGKIIDGHDFATLKPHLAP</sequence>
<dbReference type="Proteomes" id="UP001597215">
    <property type="component" value="Unassembled WGS sequence"/>
</dbReference>
<keyword evidence="1" id="KW-0732">Signal</keyword>
<protein>
    <submittedName>
        <fullName evidence="3">Thioredoxin domain-containing protein</fullName>
    </submittedName>
</protein>
<evidence type="ECO:0000259" key="2">
    <source>
        <dbReference type="Pfam" id="PF13462"/>
    </source>
</evidence>
<evidence type="ECO:0000313" key="3">
    <source>
        <dbReference type="EMBL" id="MFD1766771.1"/>
    </source>
</evidence>
<keyword evidence="4" id="KW-1185">Reference proteome</keyword>
<dbReference type="SUPFAM" id="SSF52833">
    <property type="entry name" value="Thioredoxin-like"/>
    <property type="match status" value="1"/>
</dbReference>
<dbReference type="Gene3D" id="3.40.30.10">
    <property type="entry name" value="Glutaredoxin"/>
    <property type="match status" value="1"/>
</dbReference>
<dbReference type="InterPro" id="IPR012336">
    <property type="entry name" value="Thioredoxin-like_fold"/>
</dbReference>
<dbReference type="RefSeq" id="WP_381513250.1">
    <property type="nucleotide sequence ID" value="NZ_JBHUEL010000007.1"/>
</dbReference>
<proteinExistence type="predicted"/>
<accession>A0ABW4MCI4</accession>
<organism evidence="3 4">
    <name type="scientific">Sphingorhabdus buctiana</name>
    <dbReference type="NCBI Taxonomy" id="1508805"/>
    <lineage>
        <taxon>Bacteria</taxon>
        <taxon>Pseudomonadati</taxon>
        <taxon>Pseudomonadota</taxon>
        <taxon>Alphaproteobacteria</taxon>
        <taxon>Sphingomonadales</taxon>
        <taxon>Sphingomonadaceae</taxon>
        <taxon>Sphingorhabdus</taxon>
    </lineage>
</organism>
<feature type="domain" description="Thioredoxin-like fold" evidence="2">
    <location>
        <begin position="46"/>
        <end position="226"/>
    </location>
</feature>
<dbReference type="InterPro" id="IPR036249">
    <property type="entry name" value="Thioredoxin-like_sf"/>
</dbReference>
<feature type="signal peptide" evidence="1">
    <location>
        <begin position="1"/>
        <end position="30"/>
    </location>
</feature>
<reference evidence="4" key="1">
    <citation type="journal article" date="2019" name="Int. J. Syst. Evol. Microbiol.">
        <title>The Global Catalogue of Microorganisms (GCM) 10K type strain sequencing project: providing services to taxonomists for standard genome sequencing and annotation.</title>
        <authorList>
            <consortium name="The Broad Institute Genomics Platform"/>
            <consortium name="The Broad Institute Genome Sequencing Center for Infectious Disease"/>
            <person name="Wu L."/>
            <person name="Ma J."/>
        </authorList>
    </citation>
    <scope>NUCLEOTIDE SEQUENCE [LARGE SCALE GENOMIC DNA]</scope>
    <source>
        <strain evidence="4">CGMCC 1.12449</strain>
    </source>
</reference>
<evidence type="ECO:0000256" key="1">
    <source>
        <dbReference type="SAM" id="SignalP"/>
    </source>
</evidence>
<comment type="caution">
    <text evidence="3">The sequence shown here is derived from an EMBL/GenBank/DDBJ whole genome shotgun (WGS) entry which is preliminary data.</text>
</comment>
<evidence type="ECO:0000313" key="4">
    <source>
        <dbReference type="Proteomes" id="UP001597215"/>
    </source>
</evidence>
<dbReference type="EMBL" id="JBHUEL010000007">
    <property type="protein sequence ID" value="MFD1766771.1"/>
    <property type="molecule type" value="Genomic_DNA"/>
</dbReference>
<gene>
    <name evidence="3" type="ORF">ACFSAG_07940</name>
</gene>
<dbReference type="Gene3D" id="1.10.40.110">
    <property type="match status" value="1"/>
</dbReference>